<evidence type="ECO:0008006" key="5">
    <source>
        <dbReference type="Google" id="ProtNLM"/>
    </source>
</evidence>
<reference evidence="3 4" key="1">
    <citation type="journal article" date="2023" name="Commun. Biol.">
        <title>Genome analysis of Parmales, the sister group of diatoms, reveals the evolutionary specialization of diatoms from phago-mixotrophs to photoautotrophs.</title>
        <authorList>
            <person name="Ban H."/>
            <person name="Sato S."/>
            <person name="Yoshikawa S."/>
            <person name="Yamada K."/>
            <person name="Nakamura Y."/>
            <person name="Ichinomiya M."/>
            <person name="Sato N."/>
            <person name="Blanc-Mathieu R."/>
            <person name="Endo H."/>
            <person name="Kuwata A."/>
            <person name="Ogata H."/>
        </authorList>
    </citation>
    <scope>NUCLEOTIDE SEQUENCE [LARGE SCALE GENOMIC DNA]</scope>
</reference>
<feature type="compositionally biased region" description="Pro residues" evidence="1">
    <location>
        <begin position="237"/>
        <end position="256"/>
    </location>
</feature>
<comment type="caution">
    <text evidence="3">The sequence shown here is derived from an EMBL/GenBank/DDBJ whole genome shotgun (WGS) entry which is preliminary data.</text>
</comment>
<proteinExistence type="predicted"/>
<gene>
    <name evidence="3" type="ORF">TeGR_g5112</name>
</gene>
<evidence type="ECO:0000256" key="1">
    <source>
        <dbReference type="SAM" id="MobiDB-lite"/>
    </source>
</evidence>
<dbReference type="Proteomes" id="UP001165060">
    <property type="component" value="Unassembled WGS sequence"/>
</dbReference>
<dbReference type="PANTHER" id="PTHR14374:SF0">
    <property type="entry name" value="TRAFFICKING PROTEIN PARTICLE COMPLEX SUBUNIT 11"/>
    <property type="match status" value="1"/>
</dbReference>
<sequence length="1124" mass="119469">MHKHSAAVPSLALLVVTFNPSLPADHWSRMEAEVAGRVRALRRALEPREGKVLLLVLKVSPARAQLSPADLAQLRQSEGERLASLKVKAGLPGAAVVALAATTDVDAANGNLRRLLAQLKATSRAYYLACARRCKKRERALQARRPAPPAPQDPALLCQSARLCFKTGAYYEMYSNRDKARSYYAEAYSHLLALSSLLMSSPPPPHPPSLPSELRAFASHLNHKLVSAAFRDAAELSPPPPPAPSSPAAPPPPAPGTPERGPGEKRSDGLAAVPHPFAAASSPSAYASLSAGVDQWRRHAATFVARPAGPAWSHHRHAFQELLSMALLCAELRGGAALPKQLRDRREERGQYCEPWRHYAAAAEALAELDGCKLPDPPGGEPGKPGRAGDAADVARSLKLLREVDRTALAAELLGRAIRGAEESGPRNLPLLHSLLARVRLRRREFGLAREAAAAVVSCCPALGDEPAFGSVRHRSLCDQLTCAVELGDEKGSAELAASLLLGGTAALLSPPQVSLIEDLMRASPSPVPLSFANSRCRTPVEFHLTFPAAAFAIAGDTARASLLLRSRVPNAPLTIAGLSLHFSPFGQVEWEIPGGELTLPPGGEGSFGATTLAGVKHGPQILRVLGPRPKLVVEDITSKLTEGRGVDGAVYRVVYRLSAGENEVVQNLSMESSCANSFASNDSPKIRPWHRRAFFVEPGAELSKDTEVQLPEGWRPLGTKNGVGTDAPIALQKSLSGDSCIYVAVHLYRPPPNKPTTPHLHPGMSEADLDACRSEFEVVFSYEQLLHGSEVPKKVRRRQIGSISWGEPLSASFSMGAAGASFPSGIKHATNMAKERENSGGYEVDKPPETAKPLEPCLVSGEKLKVRVNLGSSRASTLATRLESVSFEEEQDTSGDVSVGLKSGSADGLLWDASSAGKLADLLPGSKIGVGFVLEPEITDAAEISEGDTVDKTHLGTLRVKWSPLPLSLPPAVCAQPLLNADSSTDLHGPLPSACAGELRFLNPSVSIQRAPFSVSLDMPSSCRVATPTSIVYTITNSSKLHQHVSVEIDDVYDNSILMSGMAQGALHFGPGETRALRFTAVFLLPGKTKLPALRCVSRRSQSFVVGGSYLEEGGGAGVFVSP</sequence>
<accession>A0ABQ6ML36</accession>
<keyword evidence="2" id="KW-0732">Signal</keyword>
<evidence type="ECO:0000256" key="2">
    <source>
        <dbReference type="SAM" id="SignalP"/>
    </source>
</evidence>
<protein>
    <recommendedName>
        <fullName evidence="5">Trafficking protein particle complex subunit 11</fullName>
    </recommendedName>
</protein>
<name>A0ABQ6ML36_9STRA</name>
<keyword evidence="4" id="KW-1185">Reference proteome</keyword>
<dbReference type="PANTHER" id="PTHR14374">
    <property type="entry name" value="FOIE GRAS"/>
    <property type="match status" value="1"/>
</dbReference>
<evidence type="ECO:0000313" key="4">
    <source>
        <dbReference type="Proteomes" id="UP001165060"/>
    </source>
</evidence>
<feature type="signal peptide" evidence="2">
    <location>
        <begin position="1"/>
        <end position="23"/>
    </location>
</feature>
<organism evidence="3 4">
    <name type="scientific">Tetraparma gracilis</name>
    <dbReference type="NCBI Taxonomy" id="2962635"/>
    <lineage>
        <taxon>Eukaryota</taxon>
        <taxon>Sar</taxon>
        <taxon>Stramenopiles</taxon>
        <taxon>Ochrophyta</taxon>
        <taxon>Bolidophyceae</taxon>
        <taxon>Parmales</taxon>
        <taxon>Triparmaceae</taxon>
        <taxon>Tetraparma</taxon>
    </lineage>
</organism>
<evidence type="ECO:0000313" key="3">
    <source>
        <dbReference type="EMBL" id="GMI27836.1"/>
    </source>
</evidence>
<dbReference type="EMBL" id="BRYB01000331">
    <property type="protein sequence ID" value="GMI27836.1"/>
    <property type="molecule type" value="Genomic_DNA"/>
</dbReference>
<feature type="region of interest" description="Disordered" evidence="1">
    <location>
        <begin position="234"/>
        <end position="270"/>
    </location>
</feature>
<feature type="chain" id="PRO_5046109348" description="Trafficking protein particle complex subunit 11" evidence="2">
    <location>
        <begin position="24"/>
        <end position="1124"/>
    </location>
</feature>